<dbReference type="GO" id="GO:1903589">
    <property type="term" value="P:positive regulation of blood vessel endothelial cell proliferation involved in sprouting angiogenesis"/>
    <property type="evidence" value="ECO:0007669"/>
    <property type="project" value="Ensembl"/>
</dbReference>
<dbReference type="FunFam" id="1.20.910.10:FF:000001">
    <property type="entry name" value="Heme oxygenase 1"/>
    <property type="match status" value="1"/>
</dbReference>
<dbReference type="GO" id="GO:0071276">
    <property type="term" value="P:cellular response to cadmium ion"/>
    <property type="evidence" value="ECO:0007669"/>
    <property type="project" value="Ensembl"/>
</dbReference>
<name>H2P472_PONAB</name>
<dbReference type="FunCoup" id="H2P472">
    <property type="interactions" value="749"/>
</dbReference>
<dbReference type="GO" id="GO:1900016">
    <property type="term" value="P:negative regulation of cytokine production involved in inflammatory response"/>
    <property type="evidence" value="ECO:0007669"/>
    <property type="project" value="Ensembl"/>
</dbReference>
<accession>A0A2J8UVR5</accession>
<evidence type="ECO:0000256" key="6">
    <source>
        <dbReference type="ARBA" id="ARBA00023002"/>
    </source>
</evidence>
<dbReference type="GO" id="GO:0016236">
    <property type="term" value="P:macroautophagy"/>
    <property type="evidence" value="ECO:0007669"/>
    <property type="project" value="Ensembl"/>
</dbReference>
<sequence>MERPQPDRQARGAGRALFPPNPARVPAPPRDTATQRQSPGARNLGSGVRSMPQDLSEALKEATKEVHTQAENAEFMRNFQKGQVTREGFKLVMASLYHIYVALEEEIERNKESPVFAPVYFPEELHRKAALEQDLAFWYGPRWQEVIPYTPAMQRYVKRLHEVGRTEPELLVAHAYTRYLGDLSGGQVLKKIAQKALGLPSSGEGLAFFTFPNIASATKFKQLYRSRMNSLEMTPAVRQRVIEEAKTAFLLNIQLFEELQELLTHDTKDQSPSRAPGLRQRASNKAQDSAPVETPRGKTPLNTHSQAPLLRWVLTLSFLVATVAVGLYAM</sequence>
<dbReference type="GeneID" id="100173339"/>
<dbReference type="OrthoDB" id="652091at2759"/>
<feature type="compositionally biased region" description="Pro residues" evidence="13">
    <location>
        <begin position="19"/>
        <end position="29"/>
    </location>
</feature>
<evidence type="ECO:0000256" key="13">
    <source>
        <dbReference type="SAM" id="MobiDB-lite"/>
    </source>
</evidence>
<dbReference type="GO" id="GO:1904019">
    <property type="term" value="P:epithelial cell apoptotic process"/>
    <property type="evidence" value="ECO:0007669"/>
    <property type="project" value="Ensembl"/>
</dbReference>
<dbReference type="Ensembl" id="ENSPPYT00000013656.3">
    <property type="protein sequence ID" value="ENSPPYP00000013121.3"/>
    <property type="gene ID" value="ENSPPYG00000011762.3"/>
</dbReference>
<reference evidence="15 16" key="1">
    <citation type="submission" date="2008-02" db="EMBL/GenBank/DDBJ databases">
        <title>A 6x draft sequence assembly of the Pongo pygmaeus abelii genome.</title>
        <authorList>
            <person name="Wilson R.K."/>
            <person name="Mardis E."/>
        </authorList>
    </citation>
    <scope>NUCLEOTIDE SEQUENCE [LARGE SCALE GENOMIC DNA]</scope>
</reference>
<keyword evidence="4" id="KW-0479">Metal-binding</keyword>
<dbReference type="GO" id="GO:0042803">
    <property type="term" value="F:protein homodimerization activity"/>
    <property type="evidence" value="ECO:0007669"/>
    <property type="project" value="Ensembl"/>
</dbReference>
<keyword evidence="14" id="KW-0472">Membrane</keyword>
<dbReference type="GO" id="GO:0071243">
    <property type="term" value="P:cellular response to arsenic-containing substance"/>
    <property type="evidence" value="ECO:0007669"/>
    <property type="project" value="Ensembl"/>
</dbReference>
<dbReference type="GO" id="GO:0072719">
    <property type="term" value="P:cellular response to cisplatin"/>
    <property type="evidence" value="ECO:0007669"/>
    <property type="project" value="Ensembl"/>
</dbReference>
<dbReference type="GO" id="GO:0030218">
    <property type="term" value="P:erythrocyte differentiation"/>
    <property type="evidence" value="ECO:0007669"/>
    <property type="project" value="Ensembl"/>
</dbReference>
<feature type="region of interest" description="Disordered" evidence="13">
    <location>
        <begin position="1"/>
        <end position="52"/>
    </location>
</feature>
<dbReference type="GO" id="GO:0060586">
    <property type="term" value="P:multicellular organismal-level iron ion homeostasis"/>
    <property type="evidence" value="ECO:0007669"/>
    <property type="project" value="Ensembl"/>
</dbReference>
<comment type="catalytic activity">
    <reaction evidence="12">
        <text>heme b + 3 reduced [NADPH--hemoprotein reductase] + 3 O2 = biliverdin IXalpha + CO + Fe(2+) + 3 oxidized [NADPH--hemoprotein reductase] + 3 H2O + H(+)</text>
        <dbReference type="Rhea" id="RHEA:21764"/>
        <dbReference type="Rhea" id="RHEA-COMP:11964"/>
        <dbReference type="Rhea" id="RHEA-COMP:11965"/>
        <dbReference type="ChEBI" id="CHEBI:15377"/>
        <dbReference type="ChEBI" id="CHEBI:15378"/>
        <dbReference type="ChEBI" id="CHEBI:15379"/>
        <dbReference type="ChEBI" id="CHEBI:17245"/>
        <dbReference type="ChEBI" id="CHEBI:29033"/>
        <dbReference type="ChEBI" id="CHEBI:57618"/>
        <dbReference type="ChEBI" id="CHEBI:57991"/>
        <dbReference type="ChEBI" id="CHEBI:58210"/>
        <dbReference type="ChEBI" id="CHEBI:60344"/>
        <dbReference type="EC" id="1.14.14.18"/>
    </reaction>
    <physiologicalReaction direction="left-to-right" evidence="12">
        <dbReference type="Rhea" id="RHEA:21765"/>
    </physiologicalReaction>
</comment>
<evidence type="ECO:0000256" key="12">
    <source>
        <dbReference type="ARBA" id="ARBA00047547"/>
    </source>
</evidence>
<dbReference type="GO" id="GO:0048662">
    <property type="term" value="P:negative regulation of smooth muscle cell proliferation"/>
    <property type="evidence" value="ECO:0007669"/>
    <property type="project" value="Ensembl"/>
</dbReference>
<dbReference type="GO" id="GO:1904037">
    <property type="term" value="P:positive regulation of epithelial cell apoptotic process"/>
    <property type="evidence" value="ECO:0007669"/>
    <property type="project" value="Ensembl"/>
</dbReference>
<dbReference type="PANTHER" id="PTHR10720">
    <property type="entry name" value="HEME OXYGENASE"/>
    <property type="match status" value="1"/>
</dbReference>
<dbReference type="CDD" id="cd00232">
    <property type="entry name" value="HemeO-like"/>
    <property type="match status" value="1"/>
</dbReference>
<feature type="compositionally biased region" description="Basic and acidic residues" evidence="13">
    <location>
        <begin position="1"/>
        <end position="10"/>
    </location>
</feature>
<dbReference type="Proteomes" id="UP000001595">
    <property type="component" value="Chromosome 22"/>
</dbReference>
<gene>
    <name evidence="15" type="primary">HMOX1</name>
</gene>
<dbReference type="GO" id="GO:0005829">
    <property type="term" value="C:cytosol"/>
    <property type="evidence" value="ECO:0007669"/>
    <property type="project" value="Ensembl"/>
</dbReference>
<keyword evidence="3" id="KW-0349">Heme</keyword>
<feature type="transmembrane region" description="Helical" evidence="14">
    <location>
        <begin position="309"/>
        <end position="329"/>
    </location>
</feature>
<dbReference type="GO" id="GO:0004392">
    <property type="term" value="F:heme oxygenase (decyclizing) activity"/>
    <property type="evidence" value="ECO:0007669"/>
    <property type="project" value="UniProtKB-EC"/>
</dbReference>
<protein>
    <recommendedName>
        <fullName evidence="10">Heme oxygenase 1</fullName>
        <ecNumber evidence="2">1.14.14.18</ecNumber>
    </recommendedName>
</protein>
<dbReference type="SUPFAM" id="SSF48613">
    <property type="entry name" value="Heme oxygenase-like"/>
    <property type="match status" value="1"/>
</dbReference>
<dbReference type="GO" id="GO:0090050">
    <property type="term" value="P:positive regulation of cell migration involved in sprouting angiogenesis"/>
    <property type="evidence" value="ECO:0007669"/>
    <property type="project" value="Ensembl"/>
</dbReference>
<proteinExistence type="inferred from homology"/>
<dbReference type="InterPro" id="IPR002051">
    <property type="entry name" value="Haem_Oase"/>
</dbReference>
<keyword evidence="14" id="KW-0812">Transmembrane</keyword>
<dbReference type="PRINTS" id="PR00088">
    <property type="entry name" value="HAEMOXYGNASE"/>
</dbReference>
<comment type="function">
    <text evidence="8">Catalyzes the oxidative cleavage of heme at the alpha-methene bridge carbon, released as carbon monoxide (CO), to generate biliverdin IXalpha, while releasing the central heme iron chelate as ferrous iron.</text>
</comment>
<dbReference type="CTD" id="3162"/>
<dbReference type="GO" id="GO:0035094">
    <property type="term" value="P:response to nicotine"/>
    <property type="evidence" value="ECO:0007669"/>
    <property type="project" value="Ensembl"/>
</dbReference>
<dbReference type="GO" id="GO:0016239">
    <property type="term" value="P:positive regulation of macroautophagy"/>
    <property type="evidence" value="ECO:0007669"/>
    <property type="project" value="Ensembl"/>
</dbReference>
<evidence type="ECO:0000256" key="8">
    <source>
        <dbReference type="ARBA" id="ARBA00037361"/>
    </source>
</evidence>
<dbReference type="GO" id="GO:0048471">
    <property type="term" value="C:perinuclear region of cytoplasm"/>
    <property type="evidence" value="ECO:0007669"/>
    <property type="project" value="Ensembl"/>
</dbReference>
<dbReference type="GO" id="GO:0002246">
    <property type="term" value="P:wound healing involved in inflammatory response"/>
    <property type="evidence" value="ECO:0007669"/>
    <property type="project" value="Ensembl"/>
</dbReference>
<evidence type="ECO:0000256" key="3">
    <source>
        <dbReference type="ARBA" id="ARBA00022617"/>
    </source>
</evidence>
<dbReference type="GO" id="GO:0034605">
    <property type="term" value="P:cellular response to heat"/>
    <property type="evidence" value="ECO:0007669"/>
    <property type="project" value="Ensembl"/>
</dbReference>
<reference evidence="15" key="3">
    <citation type="submission" date="2025-09" db="UniProtKB">
        <authorList>
            <consortium name="Ensembl"/>
        </authorList>
    </citation>
    <scope>IDENTIFICATION</scope>
</reference>
<dbReference type="GO" id="GO:0020037">
    <property type="term" value="F:heme binding"/>
    <property type="evidence" value="ECO:0007669"/>
    <property type="project" value="Ensembl"/>
</dbReference>
<dbReference type="GO" id="GO:0006979">
    <property type="term" value="P:response to oxidative stress"/>
    <property type="evidence" value="ECO:0007669"/>
    <property type="project" value="Ensembl"/>
</dbReference>
<keyword evidence="5" id="KW-0256">Endoplasmic reticulum</keyword>
<keyword evidence="14" id="KW-1133">Transmembrane helix</keyword>
<evidence type="ECO:0000256" key="2">
    <source>
        <dbReference type="ARBA" id="ARBA00012360"/>
    </source>
</evidence>
<dbReference type="GO" id="GO:0016242">
    <property type="term" value="P:negative regulation of macroautophagy"/>
    <property type="evidence" value="ECO:0007669"/>
    <property type="project" value="Ensembl"/>
</dbReference>
<dbReference type="InterPro" id="IPR016053">
    <property type="entry name" value="Haem_Oase-like"/>
</dbReference>
<dbReference type="InParanoid" id="H2P472"/>
<dbReference type="GO" id="GO:1902042">
    <property type="term" value="P:negative regulation of extrinsic apoptotic signaling pathway via death domain receptors"/>
    <property type="evidence" value="ECO:0007669"/>
    <property type="project" value="Ensembl"/>
</dbReference>
<dbReference type="Gene3D" id="1.20.910.10">
    <property type="entry name" value="Heme oxygenase-like"/>
    <property type="match status" value="1"/>
</dbReference>
<keyword evidence="6" id="KW-0560">Oxidoreductase</keyword>
<dbReference type="GO" id="GO:0048661">
    <property type="term" value="P:positive regulation of smooth muscle cell proliferation"/>
    <property type="evidence" value="ECO:0007669"/>
    <property type="project" value="Ensembl"/>
</dbReference>
<dbReference type="InterPro" id="IPR016084">
    <property type="entry name" value="Haem_Oase-like_multi-hlx"/>
</dbReference>
<dbReference type="GO" id="GO:0005198">
    <property type="term" value="F:structural molecule activity"/>
    <property type="evidence" value="ECO:0007669"/>
    <property type="project" value="Ensembl"/>
</dbReference>
<dbReference type="OMA" id="TEQLWFV"/>
<dbReference type="GO" id="GO:0045766">
    <property type="term" value="P:positive regulation of angiogenesis"/>
    <property type="evidence" value="ECO:0007669"/>
    <property type="project" value="Ensembl"/>
</dbReference>
<evidence type="ECO:0000256" key="11">
    <source>
        <dbReference type="ARBA" id="ARBA00046441"/>
    </source>
</evidence>
<evidence type="ECO:0000313" key="16">
    <source>
        <dbReference type="Proteomes" id="UP000001595"/>
    </source>
</evidence>
<dbReference type="PROSITE" id="PS00593">
    <property type="entry name" value="HEME_OXYGENASE"/>
    <property type="match status" value="1"/>
</dbReference>
<dbReference type="GeneTree" id="ENSGT00390000017673"/>
<dbReference type="InterPro" id="IPR018207">
    <property type="entry name" value="Haem_oxygenase_CS"/>
</dbReference>
<dbReference type="GO" id="GO:0006879">
    <property type="term" value="P:intracellular iron ion homeostasis"/>
    <property type="evidence" value="ECO:0007669"/>
    <property type="project" value="Ensembl"/>
</dbReference>
<reference evidence="15" key="2">
    <citation type="submission" date="2025-08" db="UniProtKB">
        <authorList>
            <consortium name="Ensembl"/>
        </authorList>
    </citation>
    <scope>IDENTIFICATION</scope>
</reference>
<dbReference type="GO" id="GO:0005634">
    <property type="term" value="C:nucleus"/>
    <property type="evidence" value="ECO:0007669"/>
    <property type="project" value="Ensembl"/>
</dbReference>
<evidence type="ECO:0000256" key="4">
    <source>
        <dbReference type="ARBA" id="ARBA00022723"/>
    </source>
</evidence>
<keyword evidence="16" id="KW-1185">Reference proteome</keyword>
<evidence type="ECO:0000256" key="9">
    <source>
        <dbReference type="ARBA" id="ARBA00037869"/>
    </source>
</evidence>
<evidence type="ECO:0000313" key="15">
    <source>
        <dbReference type="Ensembl" id="ENSPPYP00000013121.3"/>
    </source>
</evidence>
<keyword evidence="7" id="KW-0408">Iron</keyword>
<dbReference type="AlphaFoldDB" id="H2P472"/>
<evidence type="ECO:0000256" key="1">
    <source>
        <dbReference type="ARBA" id="ARBA00006134"/>
    </source>
</evidence>
<comment type="similarity">
    <text evidence="1">Belongs to the heme oxygenase family.</text>
</comment>
<dbReference type="GO" id="GO:0005789">
    <property type="term" value="C:endoplasmic reticulum membrane"/>
    <property type="evidence" value="ECO:0007669"/>
    <property type="project" value="UniProtKB-SubCell"/>
</dbReference>
<organism evidence="15 16">
    <name type="scientific">Pongo abelii</name>
    <name type="common">Sumatran orangutan</name>
    <name type="synonym">Pongo pygmaeus abelii</name>
    <dbReference type="NCBI Taxonomy" id="9601"/>
    <lineage>
        <taxon>Eukaryota</taxon>
        <taxon>Metazoa</taxon>
        <taxon>Chordata</taxon>
        <taxon>Craniata</taxon>
        <taxon>Vertebrata</taxon>
        <taxon>Euteleostomi</taxon>
        <taxon>Mammalia</taxon>
        <taxon>Eutheria</taxon>
        <taxon>Euarchontoglires</taxon>
        <taxon>Primates</taxon>
        <taxon>Haplorrhini</taxon>
        <taxon>Catarrhini</taxon>
        <taxon>Hominidae</taxon>
        <taxon>Pongo</taxon>
    </lineage>
</organism>
<dbReference type="GO" id="GO:0110076">
    <property type="term" value="P:negative regulation of ferroptosis"/>
    <property type="evidence" value="ECO:0007669"/>
    <property type="project" value="Ensembl"/>
</dbReference>
<evidence type="ECO:0000256" key="10">
    <source>
        <dbReference type="ARBA" id="ARBA00040247"/>
    </source>
</evidence>
<comment type="subcellular location">
    <subcellularLocation>
        <location evidence="9">Endoplasmic reticulum membrane</location>
        <topology evidence="9">Single-pass type IV membrane protein</topology>
        <orientation evidence="9">Cytoplasmic side</orientation>
    </subcellularLocation>
</comment>
<dbReference type="EC" id="1.14.14.18" evidence="2"/>
<dbReference type="Pfam" id="PF01126">
    <property type="entry name" value="Heme_oxygenase"/>
    <property type="match status" value="1"/>
</dbReference>
<evidence type="ECO:0000256" key="7">
    <source>
        <dbReference type="ARBA" id="ARBA00023004"/>
    </source>
</evidence>
<evidence type="ECO:0000256" key="14">
    <source>
        <dbReference type="SAM" id="Phobius"/>
    </source>
</evidence>
<dbReference type="HOGENOM" id="CLU_057050_0_0_1"/>
<dbReference type="GO" id="GO:0006788">
    <property type="term" value="P:heme oxidation"/>
    <property type="evidence" value="ECO:0007669"/>
    <property type="project" value="Ensembl"/>
</dbReference>
<feature type="region of interest" description="Disordered" evidence="13">
    <location>
        <begin position="265"/>
        <end position="302"/>
    </location>
</feature>
<dbReference type="PANTHER" id="PTHR10720:SF1">
    <property type="entry name" value="HEME OXYGENASE 1"/>
    <property type="match status" value="1"/>
</dbReference>
<comment type="subunit">
    <text evidence="11">Homodimer and higher order homooligomer. Oligomerization is crucial for its stability and function in the endoplasmic reticulum. Interacts with FLVCR2; this interaction is potentiated in the presence of heme.</text>
</comment>
<dbReference type="GO" id="GO:0042167">
    <property type="term" value="P:heme catabolic process"/>
    <property type="evidence" value="ECO:0007669"/>
    <property type="project" value="Ensembl"/>
</dbReference>
<evidence type="ECO:0000256" key="5">
    <source>
        <dbReference type="ARBA" id="ARBA00022824"/>
    </source>
</evidence>
<dbReference type="GO" id="GO:0046872">
    <property type="term" value="F:metal ion binding"/>
    <property type="evidence" value="ECO:0007669"/>
    <property type="project" value="UniProtKB-KW"/>
</dbReference>
<accession>H2P472</accession>